<organism evidence="2 3">
    <name type="scientific">Aspergillus avenaceus</name>
    <dbReference type="NCBI Taxonomy" id="36643"/>
    <lineage>
        <taxon>Eukaryota</taxon>
        <taxon>Fungi</taxon>
        <taxon>Dikarya</taxon>
        <taxon>Ascomycota</taxon>
        <taxon>Pezizomycotina</taxon>
        <taxon>Eurotiomycetes</taxon>
        <taxon>Eurotiomycetidae</taxon>
        <taxon>Eurotiales</taxon>
        <taxon>Aspergillaceae</taxon>
        <taxon>Aspergillus</taxon>
        <taxon>Aspergillus subgen. Circumdati</taxon>
    </lineage>
</organism>
<accession>A0A5N6U538</accession>
<dbReference type="EMBL" id="ML742035">
    <property type="protein sequence ID" value="KAE8153755.1"/>
    <property type="molecule type" value="Genomic_DNA"/>
</dbReference>
<feature type="region of interest" description="Disordered" evidence="1">
    <location>
        <begin position="236"/>
        <end position="261"/>
    </location>
</feature>
<feature type="compositionally biased region" description="Basic and acidic residues" evidence="1">
    <location>
        <begin position="144"/>
        <end position="156"/>
    </location>
</feature>
<name>A0A5N6U538_ASPAV</name>
<evidence type="ECO:0000313" key="2">
    <source>
        <dbReference type="EMBL" id="KAE8153755.1"/>
    </source>
</evidence>
<sequence>MPKSLRALRRSRKYQIWSARMALQASGSPSRTRLRWPVPPGSPKSEMLASLSSLPSSLAKLLSGKTSTVIRASILRSNTVMSSDKGRHKRRRNGVGYRIKGVGIDEWQPVSAPDIRGSPQIKATHSMLESDHIHAQKGSPQSELNEKEERLQERQGTKRNRQSHAVVPMRDLSDWEIMMIDGLDRKLGWLSSQLLPGRRPFHFAMLPNHWLNTRTWIVYDPASRAPLDVKRRLGDPRFNKPYPKPDLGRKRRCPKVNPKIAHTPHINSWREAVNKNRKASGLKDLVKPVDLFDGSAEDPPGGQFDPACWMLRKPPQAFSLSSRQKETYYEGGAGWQEKLIDWQNVRRGYRVRKLIHEGRANRTRTKEVALSVTRCTNARMHDMP</sequence>
<dbReference type="Proteomes" id="UP000325780">
    <property type="component" value="Unassembled WGS sequence"/>
</dbReference>
<gene>
    <name evidence="2" type="ORF">BDV25DRAFT_148735</name>
</gene>
<reference evidence="2 3" key="1">
    <citation type="submission" date="2019-04" db="EMBL/GenBank/DDBJ databases">
        <title>Friends and foes A comparative genomics study of 23 Aspergillus species from section Flavi.</title>
        <authorList>
            <consortium name="DOE Joint Genome Institute"/>
            <person name="Kjaerbolling I."/>
            <person name="Vesth T."/>
            <person name="Frisvad J.C."/>
            <person name="Nybo J.L."/>
            <person name="Theobald S."/>
            <person name="Kildgaard S."/>
            <person name="Isbrandt T."/>
            <person name="Kuo A."/>
            <person name="Sato A."/>
            <person name="Lyhne E.K."/>
            <person name="Kogle M.E."/>
            <person name="Wiebenga A."/>
            <person name="Kun R.S."/>
            <person name="Lubbers R.J."/>
            <person name="Makela M.R."/>
            <person name="Barry K."/>
            <person name="Chovatia M."/>
            <person name="Clum A."/>
            <person name="Daum C."/>
            <person name="Haridas S."/>
            <person name="He G."/>
            <person name="LaButti K."/>
            <person name="Lipzen A."/>
            <person name="Mondo S."/>
            <person name="Riley R."/>
            <person name="Salamov A."/>
            <person name="Simmons B.A."/>
            <person name="Magnuson J.K."/>
            <person name="Henrissat B."/>
            <person name="Mortensen U.H."/>
            <person name="Larsen T.O."/>
            <person name="Devries R.P."/>
            <person name="Grigoriev I.V."/>
            <person name="Machida M."/>
            <person name="Baker S.E."/>
            <person name="Andersen M.R."/>
        </authorList>
    </citation>
    <scope>NUCLEOTIDE SEQUENCE [LARGE SCALE GENOMIC DNA]</scope>
    <source>
        <strain evidence="2 3">IBT 18842</strain>
    </source>
</reference>
<evidence type="ECO:0000256" key="1">
    <source>
        <dbReference type="SAM" id="MobiDB-lite"/>
    </source>
</evidence>
<feature type="region of interest" description="Disordered" evidence="1">
    <location>
        <begin position="124"/>
        <end position="165"/>
    </location>
</feature>
<proteinExistence type="predicted"/>
<evidence type="ECO:0000313" key="3">
    <source>
        <dbReference type="Proteomes" id="UP000325780"/>
    </source>
</evidence>
<keyword evidence="3" id="KW-1185">Reference proteome</keyword>
<dbReference type="AlphaFoldDB" id="A0A5N6U538"/>
<dbReference type="OrthoDB" id="5346728at2759"/>
<protein>
    <submittedName>
        <fullName evidence="2">Uncharacterized protein</fullName>
    </submittedName>
</protein>